<sequence>MCKQSALSDTDCRRRDAVLALTVGERYPVKDRMQRLSPRLAEAVAAAREVLVDVAAHREVITYGELSEALDRAVLPRHMGPLLWMLGHDCRARDEPSLAALVVSARTGEVGTADTGWAAAGRQSCWAHWAGQPSQAS</sequence>
<name>A0A7T7S2A7_9ACTO</name>
<accession>A0A7T7S2A7</accession>
<dbReference type="RefSeq" id="WP_200275628.1">
    <property type="nucleotide sequence ID" value="NZ_CP066802.1"/>
</dbReference>
<proteinExistence type="predicted"/>
<dbReference type="Proteomes" id="UP000595895">
    <property type="component" value="Chromosome"/>
</dbReference>
<reference evidence="1 2" key="1">
    <citation type="submission" date="2020-12" db="EMBL/GenBank/DDBJ databases">
        <authorList>
            <person name="Zhou J."/>
        </authorList>
    </citation>
    <scope>NUCLEOTIDE SEQUENCE [LARGE SCALE GENOMIC DNA]</scope>
    <source>
        <strain evidence="1 2">CCUG 61299</strain>
    </source>
</reference>
<protein>
    <submittedName>
        <fullName evidence="1">Uncharacterized protein</fullName>
    </submittedName>
</protein>
<keyword evidence="2" id="KW-1185">Reference proteome</keyword>
<dbReference type="EMBL" id="CP066802">
    <property type="protein sequence ID" value="QQM67229.1"/>
    <property type="molecule type" value="Genomic_DNA"/>
</dbReference>
<evidence type="ECO:0000313" key="2">
    <source>
        <dbReference type="Proteomes" id="UP000595895"/>
    </source>
</evidence>
<evidence type="ECO:0000313" key="1">
    <source>
        <dbReference type="EMBL" id="QQM67229.1"/>
    </source>
</evidence>
<dbReference type="KEGG" id="awe:JG540_09545"/>
<organism evidence="1 2">
    <name type="scientific">Actinomyces weissii</name>
    <dbReference type="NCBI Taxonomy" id="675090"/>
    <lineage>
        <taxon>Bacteria</taxon>
        <taxon>Bacillati</taxon>
        <taxon>Actinomycetota</taxon>
        <taxon>Actinomycetes</taxon>
        <taxon>Actinomycetales</taxon>
        <taxon>Actinomycetaceae</taxon>
        <taxon>Actinomyces</taxon>
    </lineage>
</organism>
<dbReference type="AlphaFoldDB" id="A0A7T7S2A7"/>
<gene>
    <name evidence="1" type="ORF">JG540_09545</name>
</gene>